<accession>A0A0G4IRQ4</accession>
<dbReference type="EMBL" id="CDSF01000080">
    <property type="protein sequence ID" value="CEO97776.1"/>
    <property type="molecule type" value="Genomic_DNA"/>
</dbReference>
<sequence length="126" mass="13976">MKMTLFRNATSCAREMLNDISKGIVALDTKADGPHTTTTWEPRDHVDLVPHGLENINDQGVRSNLDCAVMHVARQALSGLPPTGAVLNTTDAHVNGTFYRTRYHTIRFEREHDGKNEATVVVEHVA</sequence>
<dbReference type="AlphaFoldDB" id="A0A0G4IRQ4"/>
<dbReference type="Proteomes" id="UP000039324">
    <property type="component" value="Unassembled WGS sequence"/>
</dbReference>
<name>A0A0G4IRQ4_PLABS</name>
<evidence type="ECO:0000313" key="1">
    <source>
        <dbReference type="EMBL" id="CEO97776.1"/>
    </source>
</evidence>
<keyword evidence="2" id="KW-1185">Reference proteome</keyword>
<proteinExistence type="predicted"/>
<protein>
    <submittedName>
        <fullName evidence="1">Uncharacterized protein</fullName>
    </submittedName>
</protein>
<organism evidence="1 2">
    <name type="scientific">Plasmodiophora brassicae</name>
    <name type="common">Clubroot disease agent</name>
    <dbReference type="NCBI Taxonomy" id="37360"/>
    <lineage>
        <taxon>Eukaryota</taxon>
        <taxon>Sar</taxon>
        <taxon>Rhizaria</taxon>
        <taxon>Endomyxa</taxon>
        <taxon>Phytomyxea</taxon>
        <taxon>Plasmodiophorida</taxon>
        <taxon>Plasmodiophoridae</taxon>
        <taxon>Plasmodiophora</taxon>
    </lineage>
</organism>
<evidence type="ECO:0000313" key="2">
    <source>
        <dbReference type="Proteomes" id="UP000039324"/>
    </source>
</evidence>
<gene>
    <name evidence="1" type="ORF">PBRA_005890</name>
</gene>
<reference evidence="1 2" key="1">
    <citation type="submission" date="2015-02" db="EMBL/GenBank/DDBJ databases">
        <authorList>
            <person name="Chooi Y.-H."/>
        </authorList>
    </citation>
    <scope>NUCLEOTIDE SEQUENCE [LARGE SCALE GENOMIC DNA]</scope>
    <source>
        <strain evidence="1">E3</strain>
    </source>
</reference>